<accession>A0AAV4NUQ8</accession>
<keyword evidence="3" id="KW-1185">Reference proteome</keyword>
<dbReference type="Pfam" id="PF00078">
    <property type="entry name" value="RVT_1"/>
    <property type="match status" value="1"/>
</dbReference>
<dbReference type="PROSITE" id="PS50878">
    <property type="entry name" value="RT_POL"/>
    <property type="match status" value="1"/>
</dbReference>
<proteinExistence type="predicted"/>
<dbReference type="AlphaFoldDB" id="A0AAV4NUQ8"/>
<comment type="caution">
    <text evidence="2">The sequence shown here is derived from an EMBL/GenBank/DDBJ whole genome shotgun (WGS) entry which is preliminary data.</text>
</comment>
<reference evidence="2 3" key="1">
    <citation type="submission" date="2021-06" db="EMBL/GenBank/DDBJ databases">
        <title>Caerostris darwini draft genome.</title>
        <authorList>
            <person name="Kono N."/>
            <person name="Arakawa K."/>
        </authorList>
    </citation>
    <scope>NUCLEOTIDE SEQUENCE [LARGE SCALE GENOMIC DNA]</scope>
</reference>
<evidence type="ECO:0000313" key="2">
    <source>
        <dbReference type="EMBL" id="GIX87696.1"/>
    </source>
</evidence>
<protein>
    <recommendedName>
        <fullName evidence="1">Reverse transcriptase domain-containing protein</fullName>
    </recommendedName>
</protein>
<dbReference type="InterPro" id="IPR000477">
    <property type="entry name" value="RT_dom"/>
</dbReference>
<evidence type="ECO:0000259" key="1">
    <source>
        <dbReference type="PROSITE" id="PS50878"/>
    </source>
</evidence>
<dbReference type="EMBL" id="BPLQ01002024">
    <property type="protein sequence ID" value="GIX87696.1"/>
    <property type="molecule type" value="Genomic_DNA"/>
</dbReference>
<gene>
    <name evidence="2" type="primary">R1A1-elementORF2_721</name>
    <name evidence="2" type="ORF">CDAR_616971</name>
</gene>
<organism evidence="2 3">
    <name type="scientific">Caerostris darwini</name>
    <dbReference type="NCBI Taxonomy" id="1538125"/>
    <lineage>
        <taxon>Eukaryota</taxon>
        <taxon>Metazoa</taxon>
        <taxon>Ecdysozoa</taxon>
        <taxon>Arthropoda</taxon>
        <taxon>Chelicerata</taxon>
        <taxon>Arachnida</taxon>
        <taxon>Araneae</taxon>
        <taxon>Araneomorphae</taxon>
        <taxon>Entelegynae</taxon>
        <taxon>Araneoidea</taxon>
        <taxon>Araneidae</taxon>
        <taxon>Caerostris</taxon>
    </lineage>
</organism>
<dbReference type="InterPro" id="IPR043502">
    <property type="entry name" value="DNA/RNA_pol_sf"/>
</dbReference>
<dbReference type="Proteomes" id="UP001054837">
    <property type="component" value="Unassembled WGS sequence"/>
</dbReference>
<dbReference type="SUPFAM" id="SSF56672">
    <property type="entry name" value="DNA/RNA polymerases"/>
    <property type="match status" value="1"/>
</dbReference>
<name>A0AAV4NUQ8_9ARAC</name>
<evidence type="ECO:0000313" key="3">
    <source>
        <dbReference type="Proteomes" id="UP001054837"/>
    </source>
</evidence>
<dbReference type="GO" id="GO:0071897">
    <property type="term" value="P:DNA biosynthetic process"/>
    <property type="evidence" value="ECO:0007669"/>
    <property type="project" value="UniProtKB-ARBA"/>
</dbReference>
<dbReference type="PANTHER" id="PTHR33332">
    <property type="entry name" value="REVERSE TRANSCRIPTASE DOMAIN-CONTAINING PROTEIN"/>
    <property type="match status" value="1"/>
</dbReference>
<feature type="domain" description="Reverse transcriptase" evidence="1">
    <location>
        <begin position="1"/>
        <end position="143"/>
    </location>
</feature>
<sequence length="303" mass="34969">MFQHISKPSFIVSSRKEVQPFTTSRKSTMKVFPQGSSLGPVLWNIFINDLLNIDFGQNVKIQAFADDIMILIQAPATYCLTQLCKDPLDIIASWTKDHCLSINYEKSCFTILANKKYSHIPSIKISSQKFKFSKTIKYLGIFIDARLNWDYHLNQLQDKIHSIQQKFNRVTRATWGLSPTVKKEIYLKVIDRIISYGHEIWYQDRVKQNLKLIKLQRSGLICITKCYRTVATDTLQVLAGIPPIDIKTALTKRLFHLKYEQKELHVHDITIQPQELAFKKALVPHGLRFLSHGTISICHSTAH</sequence>